<dbReference type="PANTHER" id="PTHR12746:SF2">
    <property type="entry name" value="60S RIBOSOMAL EXPORT PROTEIN NMD3"/>
    <property type="match status" value="1"/>
</dbReference>
<organism evidence="2 3">
    <name type="scientific">Echinostoma caproni</name>
    <dbReference type="NCBI Taxonomy" id="27848"/>
    <lineage>
        <taxon>Eukaryota</taxon>
        <taxon>Metazoa</taxon>
        <taxon>Spiralia</taxon>
        <taxon>Lophotrochozoa</taxon>
        <taxon>Platyhelminthes</taxon>
        <taxon>Trematoda</taxon>
        <taxon>Digenea</taxon>
        <taxon>Plagiorchiida</taxon>
        <taxon>Echinostomata</taxon>
        <taxon>Echinostomatoidea</taxon>
        <taxon>Echinostomatidae</taxon>
        <taxon>Echinostoma</taxon>
    </lineage>
</organism>
<protein>
    <submittedName>
        <fullName evidence="2">Uncharacterized protein</fullName>
    </submittedName>
</protein>
<dbReference type="AlphaFoldDB" id="A0A3P8GTX6"/>
<accession>A0A3P8GTX6</accession>
<feature type="transmembrane region" description="Helical" evidence="1">
    <location>
        <begin position="102"/>
        <end position="122"/>
    </location>
</feature>
<dbReference type="OrthoDB" id="203821at2759"/>
<feature type="transmembrane region" description="Helical" evidence="1">
    <location>
        <begin position="33"/>
        <end position="55"/>
    </location>
</feature>
<dbReference type="GO" id="GO:0005737">
    <property type="term" value="C:cytoplasm"/>
    <property type="evidence" value="ECO:0007669"/>
    <property type="project" value="TreeGrafter"/>
</dbReference>
<evidence type="ECO:0000256" key="1">
    <source>
        <dbReference type="SAM" id="Phobius"/>
    </source>
</evidence>
<name>A0A3P8GTX6_9TREM</name>
<proteinExistence type="predicted"/>
<evidence type="ECO:0000313" key="2">
    <source>
        <dbReference type="EMBL" id="VDP86131.1"/>
    </source>
</evidence>
<keyword evidence="1" id="KW-1133">Transmembrane helix</keyword>
<feature type="transmembrane region" description="Helical" evidence="1">
    <location>
        <begin position="75"/>
        <end position="96"/>
    </location>
</feature>
<dbReference type="GO" id="GO:0043023">
    <property type="term" value="F:ribosomal large subunit binding"/>
    <property type="evidence" value="ECO:0007669"/>
    <property type="project" value="InterPro"/>
</dbReference>
<dbReference type="InterPro" id="IPR039768">
    <property type="entry name" value="Nmd3"/>
</dbReference>
<reference evidence="2 3" key="1">
    <citation type="submission" date="2018-11" db="EMBL/GenBank/DDBJ databases">
        <authorList>
            <consortium name="Pathogen Informatics"/>
        </authorList>
    </citation>
    <scope>NUCLEOTIDE SEQUENCE [LARGE SCALE GENOMIC DNA]</scope>
    <source>
        <strain evidence="2 3">Egypt</strain>
    </source>
</reference>
<evidence type="ECO:0000313" key="3">
    <source>
        <dbReference type="Proteomes" id="UP000272942"/>
    </source>
</evidence>
<dbReference type="GO" id="GO:0005634">
    <property type="term" value="C:nucleus"/>
    <property type="evidence" value="ECO:0007669"/>
    <property type="project" value="TreeGrafter"/>
</dbReference>
<keyword evidence="1" id="KW-0812">Transmembrane</keyword>
<sequence>MVMKRLQTNFFFYIYVIHRYCCPTLKLPLHQNIFTNLFVLLTLSLPEGFFTICRYQTSQHLKSHDVHNNTYNYKFTFSVEIAGVCKVIVCAIHVHSVNILTAIHLSVCVDFFLTFLMCFFTVSRVDSTSYFASPFTAVASQKQFAPFMVVEIEEDDREETNSRKAPVGARLSRRHRPASVWLMRLNQKLDEDDNQCGMIHARTHLGHIIHVGDTVHGSVCFSSPTVVISATNTPLTNMSVVAI</sequence>
<dbReference type="GO" id="GO:0000055">
    <property type="term" value="P:ribosomal large subunit export from nucleus"/>
    <property type="evidence" value="ECO:0007669"/>
    <property type="project" value="TreeGrafter"/>
</dbReference>
<keyword evidence="3" id="KW-1185">Reference proteome</keyword>
<keyword evidence="1" id="KW-0472">Membrane</keyword>
<gene>
    <name evidence="2" type="ORF">ECPE_LOCUS9884</name>
</gene>
<dbReference type="EMBL" id="UZAN01048128">
    <property type="protein sequence ID" value="VDP86131.1"/>
    <property type="molecule type" value="Genomic_DNA"/>
</dbReference>
<dbReference type="PANTHER" id="PTHR12746">
    <property type="entry name" value="NONSENSE-MEDIATED MRNA DECAY PROTEIN 3"/>
    <property type="match status" value="1"/>
</dbReference>
<dbReference type="Proteomes" id="UP000272942">
    <property type="component" value="Unassembled WGS sequence"/>
</dbReference>